<dbReference type="EMBL" id="CAADRA010000336">
    <property type="protein sequence ID" value="VFT79778.1"/>
    <property type="molecule type" value="Genomic_DNA"/>
</dbReference>
<evidence type="ECO:0000313" key="1">
    <source>
        <dbReference type="EMBL" id="KAF0716929.1"/>
    </source>
</evidence>
<protein>
    <submittedName>
        <fullName evidence="2">Aste57867_2582 protein</fullName>
    </submittedName>
</protein>
<evidence type="ECO:0000313" key="3">
    <source>
        <dbReference type="Proteomes" id="UP000332933"/>
    </source>
</evidence>
<gene>
    <name evidence="2" type="primary">Aste57867_2582</name>
    <name evidence="1" type="ORF">As57867_002575</name>
    <name evidence="2" type="ORF">ASTE57867_2582</name>
</gene>
<dbReference type="Proteomes" id="UP000332933">
    <property type="component" value="Unassembled WGS sequence"/>
</dbReference>
<sequence>MKIKEEIEYGGRADALVLYRVDGLTQDEDEQFVYKGTTIDMTTCSLDFFGKDKAKMPPLSLISEHFNDAEMNTRWKIHVLVVRPEGAVSDHTLQAQSVEFQAIIREIRRQYQLQTEVLTAILPHKSDKSYTDGALGQLECARLKKRELIVDVAPIHDEEAFWSPIIQQQADAITNEAVFDAFITPFFDQALADCNMVFVNSERYQWLSQSTIVSKTTDLIPDGFATHPGMFRVKPEPNDGVDRPSDYTFRFGVAVEDLFDCLILFESKLDITNAAFGQVVRYLQNLCPKASASAILFDRRSFWLISSYKAVIEKVQKVMWIDGGSKSIFHNFIAANMSPFVTGLTKACSLLGVCVVEGDAFLGRGARGRVFKVIGQGGEFFALKIVDESFIRSLYREEEALTKAQYTGLTIRLVGKCIDIPGGGAALLMYPVGKPLPRPTTRSDVANLFQFLWQLHVKDLVHGDPRVPNVILNGEQPLWIDFVGMGKASPNLRKLDAEILTRSTLHISRDIQLGEELEKMIDNYGKHSTPENINLLATQVCQSMQLPN</sequence>
<organism evidence="2 3">
    <name type="scientific">Aphanomyces stellatus</name>
    <dbReference type="NCBI Taxonomy" id="120398"/>
    <lineage>
        <taxon>Eukaryota</taxon>
        <taxon>Sar</taxon>
        <taxon>Stramenopiles</taxon>
        <taxon>Oomycota</taxon>
        <taxon>Saprolegniomycetes</taxon>
        <taxon>Saprolegniales</taxon>
        <taxon>Verrucalvaceae</taxon>
        <taxon>Aphanomyces</taxon>
    </lineage>
</organism>
<dbReference type="EMBL" id="VJMH01000336">
    <property type="protein sequence ID" value="KAF0716929.1"/>
    <property type="molecule type" value="Genomic_DNA"/>
</dbReference>
<proteinExistence type="predicted"/>
<reference evidence="2 3" key="1">
    <citation type="submission" date="2019-03" db="EMBL/GenBank/DDBJ databases">
        <authorList>
            <person name="Gaulin E."/>
            <person name="Dumas B."/>
        </authorList>
    </citation>
    <scope>NUCLEOTIDE SEQUENCE [LARGE SCALE GENOMIC DNA]</scope>
    <source>
        <strain evidence="2">CBS 568.67</strain>
    </source>
</reference>
<accession>A0A485KD21</accession>
<name>A0A485KD21_9STRA</name>
<dbReference type="AlphaFoldDB" id="A0A485KD21"/>
<keyword evidence="3" id="KW-1185">Reference proteome</keyword>
<dbReference type="InterPro" id="IPR011009">
    <property type="entry name" value="Kinase-like_dom_sf"/>
</dbReference>
<dbReference type="OrthoDB" id="125809at2759"/>
<evidence type="ECO:0000313" key="2">
    <source>
        <dbReference type="EMBL" id="VFT79778.1"/>
    </source>
</evidence>
<dbReference type="SUPFAM" id="SSF56112">
    <property type="entry name" value="Protein kinase-like (PK-like)"/>
    <property type="match status" value="1"/>
</dbReference>
<reference evidence="1" key="2">
    <citation type="submission" date="2019-06" db="EMBL/GenBank/DDBJ databases">
        <title>Genomics analysis of Aphanomyces spp. identifies a new class of oomycete effector associated with host adaptation.</title>
        <authorList>
            <person name="Gaulin E."/>
        </authorList>
    </citation>
    <scope>NUCLEOTIDE SEQUENCE</scope>
    <source>
        <strain evidence="1">CBS 578.67</strain>
    </source>
</reference>